<organism evidence="1 2">
    <name type="scientific">Popillia japonica</name>
    <name type="common">Japanese beetle</name>
    <dbReference type="NCBI Taxonomy" id="7064"/>
    <lineage>
        <taxon>Eukaryota</taxon>
        <taxon>Metazoa</taxon>
        <taxon>Ecdysozoa</taxon>
        <taxon>Arthropoda</taxon>
        <taxon>Hexapoda</taxon>
        <taxon>Insecta</taxon>
        <taxon>Pterygota</taxon>
        <taxon>Neoptera</taxon>
        <taxon>Endopterygota</taxon>
        <taxon>Coleoptera</taxon>
        <taxon>Polyphaga</taxon>
        <taxon>Scarabaeiformia</taxon>
        <taxon>Scarabaeidae</taxon>
        <taxon>Rutelinae</taxon>
        <taxon>Popillia</taxon>
    </lineage>
</organism>
<sequence>MAYNLRSNKYDVDLVLDKDAFVRSAPVERLSPVLVASDISKPTCKPPSPPHSAPPLSFTSTPFTLGAIPKTILKEKPFSITITSSITSTTTYTTSTLTKPIPSPIVTFTSNAIVPSEIPLDKDDASRVFELSAAIDDNTPFCYPASPPLCHEALTWGVKMVLTVTEGVALT</sequence>
<evidence type="ECO:0000313" key="2">
    <source>
        <dbReference type="Proteomes" id="UP001458880"/>
    </source>
</evidence>
<proteinExistence type="predicted"/>
<name>A0AAW1MH47_POPJA</name>
<dbReference type="AlphaFoldDB" id="A0AAW1MH47"/>
<gene>
    <name evidence="1" type="ORF">QE152_g6840</name>
</gene>
<accession>A0AAW1MH47</accession>
<keyword evidence="2" id="KW-1185">Reference proteome</keyword>
<comment type="caution">
    <text evidence="1">The sequence shown here is derived from an EMBL/GenBank/DDBJ whole genome shotgun (WGS) entry which is preliminary data.</text>
</comment>
<dbReference type="EMBL" id="JASPKY010000047">
    <property type="protein sequence ID" value="KAK9745588.1"/>
    <property type="molecule type" value="Genomic_DNA"/>
</dbReference>
<evidence type="ECO:0000313" key="1">
    <source>
        <dbReference type="EMBL" id="KAK9745588.1"/>
    </source>
</evidence>
<protein>
    <submittedName>
        <fullName evidence="1">Uncharacterized protein</fullName>
    </submittedName>
</protein>
<dbReference type="Proteomes" id="UP001458880">
    <property type="component" value="Unassembled WGS sequence"/>
</dbReference>
<reference evidence="1 2" key="1">
    <citation type="journal article" date="2024" name="BMC Genomics">
        <title>De novo assembly and annotation of Popillia japonica's genome with initial clues to its potential as an invasive pest.</title>
        <authorList>
            <person name="Cucini C."/>
            <person name="Boschi S."/>
            <person name="Funari R."/>
            <person name="Cardaioli E."/>
            <person name="Iannotti N."/>
            <person name="Marturano G."/>
            <person name="Paoli F."/>
            <person name="Bruttini M."/>
            <person name="Carapelli A."/>
            <person name="Frati F."/>
            <person name="Nardi F."/>
        </authorList>
    </citation>
    <scope>NUCLEOTIDE SEQUENCE [LARGE SCALE GENOMIC DNA]</scope>
    <source>
        <strain evidence="1">DMR45628</strain>
    </source>
</reference>